<evidence type="ECO:0000313" key="3">
    <source>
        <dbReference type="Proteomes" id="UP000007384"/>
    </source>
</evidence>
<reference evidence="2" key="1">
    <citation type="submission" date="2012-03" db="EMBL/GenBank/DDBJ databases">
        <title>Complete sequence of Fervidobacterium pennivorans DSM 9078.</title>
        <authorList>
            <consortium name="US DOE Joint Genome Institute"/>
            <person name="Lucas S."/>
            <person name="Han J."/>
            <person name="Lapidus A."/>
            <person name="Cheng J.-F."/>
            <person name="Goodwin L."/>
            <person name="Pitluck S."/>
            <person name="Peters L."/>
            <person name="Ovchinnikova G."/>
            <person name="Lu M."/>
            <person name="Detter J.C."/>
            <person name="Han C."/>
            <person name="Tapia R."/>
            <person name="Land M."/>
            <person name="Hauser L."/>
            <person name="Kyrpides N."/>
            <person name="Ivanova N."/>
            <person name="Pagani I."/>
            <person name="Noll K.M."/>
            <person name="Woyke T."/>
        </authorList>
    </citation>
    <scope>NUCLEOTIDE SEQUENCE</scope>
    <source>
        <strain evidence="2">DSM 9078</strain>
    </source>
</reference>
<keyword evidence="1" id="KW-0812">Transmembrane</keyword>
<dbReference type="PATRIC" id="fig|771875.3.peg.597"/>
<keyword evidence="3" id="KW-1185">Reference proteome</keyword>
<dbReference type="KEGG" id="fpe:Ferpe_0585"/>
<evidence type="ECO:0000313" key="2">
    <source>
        <dbReference type="EMBL" id="AFG34716.1"/>
    </source>
</evidence>
<dbReference type="HOGENOM" id="CLU_828320_0_0_0"/>
<dbReference type="STRING" id="771875.Ferpe_0585"/>
<sequence>MKKFILKHLSTIVFSLILLISVFILIISGEISDRIIFAKWDRNSVYIRRGCTGSKKFVIEPPNDVSVRHVVFSKTKTGILDSNILQEEQKGIEGFEDFKIEIFGRKNVLKTLSFKEMVCDDGKKIRISQQEIVDISRIIFPDLYSCIYYLRFSNEDVEPGKEYNLKKLIFTFENREYEYPLDLIIIGTTPEEERLLVFRSEGESNGVLFKKSNKELPFYKERIENVTQADVEVLKIEIVGNVKKYVTSVDVSQRLPCTIKPGESLEYAFYGFCNDFNVNWIYYAPRVTYKIRGDSKSRYYYPGTGSSKIKLEVYDSGEVFPELFFQEIKVRERSN</sequence>
<dbReference type="AlphaFoldDB" id="H9UB23"/>
<evidence type="ECO:0000256" key="1">
    <source>
        <dbReference type="SAM" id="Phobius"/>
    </source>
</evidence>
<name>H9UB23_FERPD</name>
<keyword evidence="1" id="KW-0472">Membrane</keyword>
<dbReference type="RefSeq" id="WP_014451181.1">
    <property type="nucleotide sequence ID" value="NC_017095.1"/>
</dbReference>
<protein>
    <submittedName>
        <fullName evidence="2">Uncharacterized protein</fullName>
    </submittedName>
</protein>
<keyword evidence="1" id="KW-1133">Transmembrane helix</keyword>
<dbReference type="Proteomes" id="UP000007384">
    <property type="component" value="Chromosome"/>
</dbReference>
<organism evidence="2 3">
    <name type="scientific">Fervidobacterium pennivorans (strain DSM 9078 / Ven5)</name>
    <dbReference type="NCBI Taxonomy" id="771875"/>
    <lineage>
        <taxon>Bacteria</taxon>
        <taxon>Thermotogati</taxon>
        <taxon>Thermotogota</taxon>
        <taxon>Thermotogae</taxon>
        <taxon>Thermotogales</taxon>
        <taxon>Fervidobacteriaceae</taxon>
        <taxon>Fervidobacterium</taxon>
    </lineage>
</organism>
<accession>H9UB23</accession>
<proteinExistence type="predicted"/>
<gene>
    <name evidence="2" type="ordered locus">Ferpe_0585</name>
</gene>
<feature type="transmembrane region" description="Helical" evidence="1">
    <location>
        <begin position="12"/>
        <end position="29"/>
    </location>
</feature>
<dbReference type="EMBL" id="CP003260">
    <property type="protein sequence ID" value="AFG34716.1"/>
    <property type="molecule type" value="Genomic_DNA"/>
</dbReference>